<dbReference type="Gene3D" id="3.40.50.720">
    <property type="entry name" value="NAD(P)-binding Rossmann-like Domain"/>
    <property type="match status" value="1"/>
</dbReference>
<dbReference type="PANTHER" id="PTHR43000">
    <property type="entry name" value="DTDP-D-GLUCOSE 4,6-DEHYDRATASE-RELATED"/>
    <property type="match status" value="1"/>
</dbReference>
<comment type="caution">
    <text evidence="3">The sequence shown here is derived from an EMBL/GenBank/DDBJ whole genome shotgun (WGS) entry which is preliminary data.</text>
</comment>
<name>A0A559K6K7_9BACL</name>
<dbReference type="AlphaFoldDB" id="A0A559K6K7"/>
<proteinExistence type="inferred from homology"/>
<evidence type="ECO:0000256" key="1">
    <source>
        <dbReference type="ARBA" id="ARBA00007637"/>
    </source>
</evidence>
<dbReference type="OrthoDB" id="9776016at2"/>
<organism evidence="3 4">
    <name type="scientific">Paenibacillus cremeus</name>
    <dbReference type="NCBI Taxonomy" id="2163881"/>
    <lineage>
        <taxon>Bacteria</taxon>
        <taxon>Bacillati</taxon>
        <taxon>Bacillota</taxon>
        <taxon>Bacilli</taxon>
        <taxon>Bacillales</taxon>
        <taxon>Paenibacillaceae</taxon>
        <taxon>Paenibacillus</taxon>
    </lineage>
</organism>
<sequence length="338" mass="38146">MNILILGGTGVISSQISQQLMEAGHQVTIFNRGSKKLPQAERYEWLIGSRSDTAAFQALMAERSFDTVIDMISFTAQDARMTVDTFRGRTGQFIFCSTGAAYKRPFRTTPVQEDAEVLFDDPAFPYAYEKALMEQYLQQVIQAEGLAITIIRPSLTYGVGGANLGILRQNYNIVHRIRNGLPLLMFGDGKLPWSFTFAPDLAKAFVGAVGNERTFGQAYHVTSEENRVWDDLYLEFGRVLGVEPKIVHIPTELLMKADASLFAHLHYEKSYAGLFDNSKIKRDVPSFEVSISLNEGLRMMLDWYERDGHTVDEGKMQLEDRFAAVHSEWVRQMEAFGV</sequence>
<gene>
    <name evidence="3" type="ORF">FPZ49_22210</name>
</gene>
<dbReference type="RefSeq" id="WP_144851099.1">
    <property type="nucleotide sequence ID" value="NZ_VNJI01000032.1"/>
</dbReference>
<dbReference type="Proteomes" id="UP000317036">
    <property type="component" value="Unassembled WGS sequence"/>
</dbReference>
<dbReference type="Pfam" id="PF01370">
    <property type="entry name" value="Epimerase"/>
    <property type="match status" value="1"/>
</dbReference>
<evidence type="ECO:0000313" key="3">
    <source>
        <dbReference type="EMBL" id="TVY07737.1"/>
    </source>
</evidence>
<dbReference type="EMBL" id="VNJI01000032">
    <property type="protein sequence ID" value="TVY07737.1"/>
    <property type="molecule type" value="Genomic_DNA"/>
</dbReference>
<protein>
    <submittedName>
        <fullName evidence="3">NAD-dependent epimerase/dehydratase family protein</fullName>
    </submittedName>
</protein>
<evidence type="ECO:0000313" key="4">
    <source>
        <dbReference type="Proteomes" id="UP000317036"/>
    </source>
</evidence>
<accession>A0A559K6K7</accession>
<reference evidence="3 4" key="1">
    <citation type="submission" date="2019-07" db="EMBL/GenBank/DDBJ databases">
        <authorList>
            <person name="Kim J."/>
        </authorList>
    </citation>
    <scope>NUCLEOTIDE SEQUENCE [LARGE SCALE GENOMIC DNA]</scope>
    <source>
        <strain evidence="3 4">JC52</strain>
    </source>
</reference>
<comment type="similarity">
    <text evidence="1">Belongs to the NAD(P)-dependent epimerase/dehydratase family.</text>
</comment>
<evidence type="ECO:0000259" key="2">
    <source>
        <dbReference type="Pfam" id="PF01370"/>
    </source>
</evidence>
<dbReference type="InterPro" id="IPR036291">
    <property type="entry name" value="NAD(P)-bd_dom_sf"/>
</dbReference>
<dbReference type="InterPro" id="IPR001509">
    <property type="entry name" value="Epimerase_deHydtase"/>
</dbReference>
<dbReference type="SUPFAM" id="SSF51735">
    <property type="entry name" value="NAD(P)-binding Rossmann-fold domains"/>
    <property type="match status" value="1"/>
</dbReference>
<keyword evidence="4" id="KW-1185">Reference proteome</keyword>
<feature type="domain" description="NAD-dependent epimerase/dehydratase" evidence="2">
    <location>
        <begin position="3"/>
        <end position="213"/>
    </location>
</feature>